<evidence type="ECO:0000313" key="3">
    <source>
        <dbReference type="Proteomes" id="UP000183954"/>
    </source>
</evidence>
<accession>A0A1M6DPX2</accession>
<keyword evidence="3" id="KW-1185">Reference proteome</keyword>
<protein>
    <submittedName>
        <fullName evidence="2">Uncharacterized conserved protein, DUF362 family</fullName>
    </submittedName>
</protein>
<dbReference type="RefSeq" id="WP_073032477.1">
    <property type="nucleotide sequence ID" value="NZ_FQXJ01000024.1"/>
</dbReference>
<dbReference type="AlphaFoldDB" id="A0A1M6DPX2"/>
<proteinExistence type="predicted"/>
<sequence>MDRRKFIGGLGAGLLSLSLAGCGVKTLGNSGETNGNNGGASGDAAGNKTKPVTASVYDSKKLVIAQGTDPDSLIEKGLSALGGIGLLVKKGSSVVIKPNYSVPKRPGADAITTNPLLLAALVKQCLTAGAKEVKVIDFPFGGPQCLVLSGIKDAVEKAGGKAFDIGKQNDFTEVDTGGVTLKKVMFSKDVLDADVLINFPILKHHAMTKVTMGLKGMMGLVQDRQYFHRTDLHQCIAELTAYRKPDLTILDAIKGITDRGPMGPGTIKEWNQVVFGVDPVALDAYGANLFGLKPEEIAYITAAAKLGVGEIDTQKITVQKV</sequence>
<dbReference type="InterPro" id="IPR007160">
    <property type="entry name" value="DUF362"/>
</dbReference>
<evidence type="ECO:0000259" key="1">
    <source>
        <dbReference type="Pfam" id="PF04015"/>
    </source>
</evidence>
<reference evidence="3" key="1">
    <citation type="submission" date="2016-11" db="EMBL/GenBank/DDBJ databases">
        <authorList>
            <person name="Varghese N."/>
            <person name="Submissions S."/>
        </authorList>
    </citation>
    <scope>NUCLEOTIDE SEQUENCE [LARGE SCALE GENOMIC DNA]</scope>
    <source>
        <strain evidence="3">DSM 15449</strain>
    </source>
</reference>
<dbReference type="EMBL" id="FQXJ01000024">
    <property type="protein sequence ID" value="SHI75240.1"/>
    <property type="molecule type" value="Genomic_DNA"/>
</dbReference>
<name>A0A1M6DPX2_9FIRM</name>
<dbReference type="Pfam" id="PF04015">
    <property type="entry name" value="DUF362"/>
    <property type="match status" value="1"/>
</dbReference>
<dbReference type="OrthoDB" id="9785671at2"/>
<dbReference type="Proteomes" id="UP000183954">
    <property type="component" value="Unassembled WGS sequence"/>
</dbReference>
<feature type="domain" description="DUF362" evidence="1">
    <location>
        <begin position="94"/>
        <end position="287"/>
    </location>
</feature>
<dbReference type="STRING" id="1121420.SAMN02746098_04583"/>
<gene>
    <name evidence="2" type="ORF">SAMN02746098_04583</name>
</gene>
<evidence type="ECO:0000313" key="2">
    <source>
        <dbReference type="EMBL" id="SHI75240.1"/>
    </source>
</evidence>
<dbReference type="PROSITE" id="PS51257">
    <property type="entry name" value="PROKAR_LIPOPROTEIN"/>
    <property type="match status" value="1"/>
</dbReference>
<organism evidence="2 3">
    <name type="scientific">Desulfosporosinus lacus DSM 15449</name>
    <dbReference type="NCBI Taxonomy" id="1121420"/>
    <lineage>
        <taxon>Bacteria</taxon>
        <taxon>Bacillati</taxon>
        <taxon>Bacillota</taxon>
        <taxon>Clostridia</taxon>
        <taxon>Eubacteriales</taxon>
        <taxon>Desulfitobacteriaceae</taxon>
        <taxon>Desulfosporosinus</taxon>
    </lineage>
</organism>